<proteinExistence type="predicted"/>
<dbReference type="Proteomes" id="UP000030856">
    <property type="component" value="Unassembled WGS sequence"/>
</dbReference>
<gene>
    <name evidence="1" type="ORF">JV46_05920</name>
</gene>
<comment type="caution">
    <text evidence="1">The sequence shown here is derived from an EMBL/GenBank/DDBJ whole genome shotgun (WGS) entry which is preliminary data.</text>
</comment>
<evidence type="ECO:0000313" key="2">
    <source>
        <dbReference type="Proteomes" id="UP000030856"/>
    </source>
</evidence>
<reference evidence="1 2" key="1">
    <citation type="journal article" date="2014" name="BMC Genomics">
        <title>The genome of the intracellular bacterium of the coastal bivalve, Solemya velum: a blueprint for thriving in and out of symbiosis.</title>
        <authorList>
            <person name="Dmytrenko O."/>
            <person name="Russell S.L."/>
            <person name="Loo W.T."/>
            <person name="Fontanez K.M."/>
            <person name="Liao L."/>
            <person name="Roeselers G."/>
            <person name="Sharma R."/>
            <person name="Stewart F.J."/>
            <person name="Newton I.L."/>
            <person name="Woyke T."/>
            <person name="Wu D."/>
            <person name="Lang J.M."/>
            <person name="Eisen J.A."/>
            <person name="Cavanaugh C.M."/>
        </authorList>
    </citation>
    <scope>NUCLEOTIDE SEQUENCE [LARGE SCALE GENOMIC DNA]</scope>
    <source>
        <strain evidence="1 2">WH</strain>
    </source>
</reference>
<dbReference type="AlphaFoldDB" id="A0A0B0H4T2"/>
<organism evidence="1 2">
    <name type="scientific">Solemya velum gill symbiont</name>
    <dbReference type="NCBI Taxonomy" id="2340"/>
    <lineage>
        <taxon>Bacteria</taxon>
        <taxon>Pseudomonadati</taxon>
        <taxon>Pseudomonadota</taxon>
        <taxon>Gammaproteobacteria</taxon>
        <taxon>sulfur-oxidizing symbionts</taxon>
    </lineage>
</organism>
<dbReference type="EMBL" id="JRAA01000002">
    <property type="protein sequence ID" value="KHF25223.1"/>
    <property type="molecule type" value="Genomic_DNA"/>
</dbReference>
<accession>A0A0B0H4T2</accession>
<sequence length="101" mass="11754">MSFDSHFRSSVLLIIRVDQLIGGGSCIWGGSSHVNCKSSEKKQREKEWDEIGEKVEKKVMRRLKAWSEDEEGSGSSKEWDEIGEKVEKKLKRKIREWAEKE</sequence>
<evidence type="ECO:0000313" key="1">
    <source>
        <dbReference type="EMBL" id="KHF25223.1"/>
    </source>
</evidence>
<protein>
    <submittedName>
        <fullName evidence="1">Uncharacterized protein</fullName>
    </submittedName>
</protein>
<keyword evidence="2" id="KW-1185">Reference proteome</keyword>
<dbReference type="STRING" id="2340.JV46_05920"/>
<name>A0A0B0H4T2_SOVGS</name>